<dbReference type="AlphaFoldDB" id="A0AAX0K6K8"/>
<organism evidence="1 2">
    <name type="scientific">Escherichia coli</name>
    <dbReference type="NCBI Taxonomy" id="562"/>
    <lineage>
        <taxon>Bacteria</taxon>
        <taxon>Pseudomonadati</taxon>
        <taxon>Pseudomonadota</taxon>
        <taxon>Gammaproteobacteria</taxon>
        <taxon>Enterobacterales</taxon>
        <taxon>Enterobacteriaceae</taxon>
        <taxon>Escherichia</taxon>
    </lineage>
</organism>
<dbReference type="EMBL" id="MPAF01000113">
    <property type="protein sequence ID" value="OOK22822.1"/>
    <property type="molecule type" value="Genomic_DNA"/>
</dbReference>
<proteinExistence type="predicted"/>
<feature type="non-terminal residue" evidence="1">
    <location>
        <position position="44"/>
    </location>
</feature>
<protein>
    <submittedName>
        <fullName evidence="1">NADPH-dependent FMN reductase</fullName>
    </submittedName>
</protein>
<sequence length="44" mass="4787">MTGLDGKSGTVAKLAMRQPFVLFKGLTFQKLCLPGAFRPGDHHN</sequence>
<reference evidence="1 2" key="1">
    <citation type="submission" date="2016-10" db="EMBL/GenBank/DDBJ databases">
        <title>Whole genome sequences of antibiotic resistant commensal Escherichia coli from healthy Australian adults.</title>
        <authorList>
            <person name="Moran R.A."/>
            <person name="Anantham S."/>
            <person name="Nigro S.J."/>
            <person name="Holt K.E."/>
            <person name="Hall R.M."/>
        </authorList>
    </citation>
    <scope>NUCLEOTIDE SEQUENCE [LARGE SCALE GENOMIC DNA]</scope>
    <source>
        <strain evidence="1 2">2.3-R4</strain>
    </source>
</reference>
<evidence type="ECO:0000313" key="1">
    <source>
        <dbReference type="EMBL" id="OOK22822.1"/>
    </source>
</evidence>
<accession>A0AAX0K6K8</accession>
<dbReference type="Proteomes" id="UP000188855">
    <property type="component" value="Unassembled WGS sequence"/>
</dbReference>
<evidence type="ECO:0000313" key="2">
    <source>
        <dbReference type="Proteomes" id="UP000188855"/>
    </source>
</evidence>
<name>A0AAX0K6K8_ECOLX</name>
<gene>
    <name evidence="1" type="ORF">BMT91_25785</name>
</gene>
<comment type="caution">
    <text evidence="1">The sequence shown here is derived from an EMBL/GenBank/DDBJ whole genome shotgun (WGS) entry which is preliminary data.</text>
</comment>